<comment type="caution">
    <text evidence="3">The sequence shown here is derived from an EMBL/GenBank/DDBJ whole genome shotgun (WGS) entry which is preliminary data.</text>
</comment>
<dbReference type="RefSeq" id="WP_350788992.1">
    <property type="nucleotide sequence ID" value="NZ_JBEPEK010000490.1"/>
</dbReference>
<dbReference type="InterPro" id="IPR036894">
    <property type="entry name" value="YbaB-like_sf"/>
</dbReference>
<reference evidence="3 4" key="1">
    <citation type="submission" date="2024-06" db="EMBL/GenBank/DDBJ databases">
        <title>The Natural Products Discovery Center: Release of the First 8490 Sequenced Strains for Exploring Actinobacteria Biosynthetic Diversity.</title>
        <authorList>
            <person name="Kalkreuter E."/>
            <person name="Kautsar S.A."/>
            <person name="Yang D."/>
            <person name="Bader C.D."/>
            <person name="Teijaro C.N."/>
            <person name="Fluegel L."/>
            <person name="Davis C.M."/>
            <person name="Simpson J.R."/>
            <person name="Lauterbach L."/>
            <person name="Steele A.D."/>
            <person name="Gui C."/>
            <person name="Meng S."/>
            <person name="Li G."/>
            <person name="Viehrig K."/>
            <person name="Ye F."/>
            <person name="Su P."/>
            <person name="Kiefer A.F."/>
            <person name="Nichols A."/>
            <person name="Cepeda A.J."/>
            <person name="Yan W."/>
            <person name="Fan B."/>
            <person name="Jiang Y."/>
            <person name="Adhikari A."/>
            <person name="Zheng C.-J."/>
            <person name="Schuster L."/>
            <person name="Cowan T.M."/>
            <person name="Smanski M.J."/>
            <person name="Chevrette M.G."/>
            <person name="De Carvalho L.P.S."/>
            <person name="Shen B."/>
        </authorList>
    </citation>
    <scope>NUCLEOTIDE SEQUENCE [LARGE SCALE GENOMIC DNA]</scope>
    <source>
        <strain evidence="3 4">NPDC000234</strain>
    </source>
</reference>
<gene>
    <name evidence="3" type="ORF">ABT404_41195</name>
</gene>
<proteinExistence type="predicted"/>
<evidence type="ECO:0000313" key="3">
    <source>
        <dbReference type="EMBL" id="MER7185808.1"/>
    </source>
</evidence>
<dbReference type="InterPro" id="IPR004401">
    <property type="entry name" value="YbaB/EbfC"/>
</dbReference>
<organism evidence="3 4">
    <name type="scientific">Streptomyces hyaluromycini</name>
    <dbReference type="NCBI Taxonomy" id="1377993"/>
    <lineage>
        <taxon>Bacteria</taxon>
        <taxon>Bacillati</taxon>
        <taxon>Actinomycetota</taxon>
        <taxon>Actinomycetes</taxon>
        <taxon>Kitasatosporales</taxon>
        <taxon>Streptomycetaceae</taxon>
        <taxon>Streptomyces</taxon>
    </lineage>
</organism>
<dbReference type="SUPFAM" id="SSF82607">
    <property type="entry name" value="YbaB-like"/>
    <property type="match status" value="1"/>
</dbReference>
<dbReference type="Gene3D" id="3.30.1310.10">
    <property type="entry name" value="Nucleoid-associated protein YbaB-like domain"/>
    <property type="match status" value="1"/>
</dbReference>
<sequence length="132" mass="14432">MPEYEQIDFSALAKHARRMQGSVADAQLDLRNIEATGHSSDGMVSATVSAESRVVDLRIDPSVIDPDNPERLVRLVIEAIDGAHDTVTEQRAEVMSGITGGLQDILAGLNGETNDKKRPAVAPRFPERRSRR</sequence>
<keyword evidence="1" id="KW-0238">DNA-binding</keyword>
<dbReference type="Proteomes" id="UP001474181">
    <property type="component" value="Unassembled WGS sequence"/>
</dbReference>
<evidence type="ECO:0000256" key="2">
    <source>
        <dbReference type="SAM" id="MobiDB-lite"/>
    </source>
</evidence>
<evidence type="ECO:0000256" key="1">
    <source>
        <dbReference type="ARBA" id="ARBA00023125"/>
    </source>
</evidence>
<dbReference type="PANTHER" id="PTHR33449:SF1">
    <property type="entry name" value="NUCLEOID-ASSOCIATED PROTEIN YBAB"/>
    <property type="match status" value="1"/>
</dbReference>
<keyword evidence="4" id="KW-1185">Reference proteome</keyword>
<evidence type="ECO:0000313" key="4">
    <source>
        <dbReference type="Proteomes" id="UP001474181"/>
    </source>
</evidence>
<dbReference type="NCBIfam" id="TIGR00103">
    <property type="entry name" value="DNA_YbaB_EbfC"/>
    <property type="match status" value="1"/>
</dbReference>
<feature type="region of interest" description="Disordered" evidence="2">
    <location>
        <begin position="109"/>
        <end position="132"/>
    </location>
</feature>
<dbReference type="PANTHER" id="PTHR33449">
    <property type="entry name" value="NUCLEOID-ASSOCIATED PROTEIN YBAB"/>
    <property type="match status" value="1"/>
</dbReference>
<accession>A0ABV1X9X7</accession>
<name>A0ABV1X9X7_9ACTN</name>
<dbReference type="Pfam" id="PF02575">
    <property type="entry name" value="YbaB_DNA_bd"/>
    <property type="match status" value="1"/>
</dbReference>
<protein>
    <submittedName>
        <fullName evidence="3">YbaB/EbfC family nucleoid-associated protein</fullName>
    </submittedName>
</protein>
<dbReference type="EMBL" id="JBEPEK010000490">
    <property type="protein sequence ID" value="MER7185808.1"/>
    <property type="molecule type" value="Genomic_DNA"/>
</dbReference>